<evidence type="ECO:0000313" key="3">
    <source>
        <dbReference type="Proteomes" id="UP001182556"/>
    </source>
</evidence>
<dbReference type="Proteomes" id="UP001182556">
    <property type="component" value="Unassembled WGS sequence"/>
</dbReference>
<feature type="region of interest" description="Disordered" evidence="1">
    <location>
        <begin position="236"/>
        <end position="256"/>
    </location>
</feature>
<evidence type="ECO:0000256" key="1">
    <source>
        <dbReference type="SAM" id="MobiDB-lite"/>
    </source>
</evidence>
<organism evidence="2 3">
    <name type="scientific">Papiliotrema laurentii</name>
    <name type="common">Cryptococcus laurentii</name>
    <dbReference type="NCBI Taxonomy" id="5418"/>
    <lineage>
        <taxon>Eukaryota</taxon>
        <taxon>Fungi</taxon>
        <taxon>Dikarya</taxon>
        <taxon>Basidiomycota</taxon>
        <taxon>Agaricomycotina</taxon>
        <taxon>Tremellomycetes</taxon>
        <taxon>Tremellales</taxon>
        <taxon>Rhynchogastremaceae</taxon>
        <taxon>Papiliotrema</taxon>
    </lineage>
</organism>
<comment type="caution">
    <text evidence="2">The sequence shown here is derived from an EMBL/GenBank/DDBJ whole genome shotgun (WGS) entry which is preliminary data.</text>
</comment>
<dbReference type="AlphaFoldDB" id="A0AAD9L664"/>
<reference evidence="2" key="1">
    <citation type="submission" date="2023-02" db="EMBL/GenBank/DDBJ databases">
        <title>Identification and recombinant expression of a fungal hydrolase from Papiliotrema laurentii that hydrolyzes apple cutin and clears colloidal polyester polyurethane.</title>
        <authorList>
            <consortium name="DOE Joint Genome Institute"/>
            <person name="Roman V.A."/>
            <person name="Bojanowski C."/>
            <person name="Crable B.R."/>
            <person name="Wagner D.N."/>
            <person name="Hung C.S."/>
            <person name="Nadeau L.J."/>
            <person name="Schratz L."/>
            <person name="Haridas S."/>
            <person name="Pangilinan J."/>
            <person name="Lipzen A."/>
            <person name="Na H."/>
            <person name="Yan M."/>
            <person name="Ng V."/>
            <person name="Grigoriev I.V."/>
            <person name="Spatafora J.W."/>
            <person name="Barlow D."/>
            <person name="Biffinger J."/>
            <person name="Kelley-Loughnane N."/>
            <person name="Varaljay V.A."/>
            <person name="Crookes-Goodson W.J."/>
        </authorList>
    </citation>
    <scope>NUCLEOTIDE SEQUENCE</scope>
    <source>
        <strain evidence="2">5307AH</strain>
    </source>
</reference>
<sequence length="362" mass="41201">MPLPMHTELLTRGESIPQPNALGGLGSDKIGTFSEKEIQELVKVTVAPNWHPHDCQLYSLDFGAIKGDLGELSIEDPSHEITEKIFDVLKRELNKVSHVHLRDLPGAEERAEIFKDSYTRILSSRWAGLAQTLLDYGSMQNLVVDRDKLEAEERDAISIDTDTYFLFSRWAKRAATQRDYEDRRTLLADFLSRSTKHTDAVNRIQREIQTHYVQAGVNCLTKTASICGWNQESLPHTRTAQSDASPGSTSRDELSSSVKKNNAVLETFLERLGRNWWKYIQEEFTRRTGRSLDRIALRQWKLPDAFYSADGQAAVLTGTKRAVLEELEYGSFDPGMVDRHWTQRCFDAQDALKTTNDHQTQA</sequence>
<keyword evidence="3" id="KW-1185">Reference proteome</keyword>
<dbReference type="EMBL" id="JAODAN010000004">
    <property type="protein sequence ID" value="KAK1925116.1"/>
    <property type="molecule type" value="Genomic_DNA"/>
</dbReference>
<protein>
    <submittedName>
        <fullName evidence="2">Uncharacterized protein</fullName>
    </submittedName>
</protein>
<feature type="region of interest" description="Disordered" evidence="1">
    <location>
        <begin position="1"/>
        <end position="28"/>
    </location>
</feature>
<proteinExistence type="predicted"/>
<name>A0AAD9L664_PAPLA</name>
<evidence type="ECO:0000313" key="2">
    <source>
        <dbReference type="EMBL" id="KAK1925116.1"/>
    </source>
</evidence>
<accession>A0AAD9L664</accession>
<gene>
    <name evidence="2" type="ORF">DB88DRAFT_526003</name>
</gene>